<organism evidence="1">
    <name type="scientific">Chromera velia CCMP2878</name>
    <dbReference type="NCBI Taxonomy" id="1169474"/>
    <lineage>
        <taxon>Eukaryota</taxon>
        <taxon>Sar</taxon>
        <taxon>Alveolata</taxon>
        <taxon>Colpodellida</taxon>
        <taxon>Chromeraceae</taxon>
        <taxon>Chromera</taxon>
    </lineage>
</organism>
<name>A0A0G4IAU9_9ALVE</name>
<dbReference type="VEuPathDB" id="CryptoDB:Cvel_12555"/>
<accession>A0A0G4IAU9</accession>
<protein>
    <submittedName>
        <fullName evidence="1">Uncharacterized protein</fullName>
    </submittedName>
</protein>
<evidence type="ECO:0000313" key="1">
    <source>
        <dbReference type="EMBL" id="CEM54156.1"/>
    </source>
</evidence>
<dbReference type="AlphaFoldDB" id="A0A0G4IAU9"/>
<sequence>MQHPNAEFEGNVRTEKGVVRTEKKCRPVRVYIDYADVRHWKQGYDIVDMKHIKASVAALIMGTQGFFDKMDELRELDSLKEEVEEKKKEGGEGWLEYLKSGVNDIAETFGETVRVWKGGWWLDANQEKEVTSFWYGWATGLWQSGGLTKDQEMAPAKALYEVFQPEFKDGEFSATPQSLTDSKSVKALVEAEGLGGSMGENVDVGQLMADIFQQYNSAYQGPEVPPFAYTVAIAQGLAQDEMFEIQGPAA</sequence>
<proteinExistence type="predicted"/>
<reference evidence="1" key="1">
    <citation type="submission" date="2014-11" db="EMBL/GenBank/DDBJ databases">
        <authorList>
            <person name="Otto D Thomas"/>
            <person name="Naeem Raeece"/>
        </authorList>
    </citation>
    <scope>NUCLEOTIDE SEQUENCE</scope>
</reference>
<dbReference type="EMBL" id="CDMZ01005760">
    <property type="protein sequence ID" value="CEM54156.1"/>
    <property type="molecule type" value="Genomic_DNA"/>
</dbReference>
<gene>
    <name evidence="1" type="ORF">Cvel_12555</name>
</gene>